<gene>
    <name evidence="1" type="ORF">H6G94_14920</name>
</gene>
<dbReference type="EMBL" id="JACJTC010000010">
    <property type="protein sequence ID" value="MBD2612556.1"/>
    <property type="molecule type" value="Genomic_DNA"/>
</dbReference>
<evidence type="ECO:0000313" key="2">
    <source>
        <dbReference type="Proteomes" id="UP000606396"/>
    </source>
</evidence>
<dbReference type="RefSeq" id="WP_190950053.1">
    <property type="nucleotide sequence ID" value="NZ_JACJTC010000010.1"/>
</dbReference>
<reference evidence="1 2" key="1">
    <citation type="journal article" date="2020" name="ISME J.">
        <title>Comparative genomics reveals insights into cyanobacterial evolution and habitat adaptation.</title>
        <authorList>
            <person name="Chen M.Y."/>
            <person name="Teng W.K."/>
            <person name="Zhao L."/>
            <person name="Hu C.X."/>
            <person name="Zhou Y.K."/>
            <person name="Han B.P."/>
            <person name="Song L.R."/>
            <person name="Shu W.S."/>
        </authorList>
    </citation>
    <scope>NUCLEOTIDE SEQUENCE [LARGE SCALE GENOMIC DNA]</scope>
    <source>
        <strain evidence="1 2">FACHB-252</strain>
    </source>
</reference>
<organism evidence="1 2">
    <name type="scientific">Nostoc punctiforme FACHB-252</name>
    <dbReference type="NCBI Taxonomy" id="1357509"/>
    <lineage>
        <taxon>Bacteria</taxon>
        <taxon>Bacillati</taxon>
        <taxon>Cyanobacteriota</taxon>
        <taxon>Cyanophyceae</taxon>
        <taxon>Nostocales</taxon>
        <taxon>Nostocaceae</taxon>
        <taxon>Nostoc</taxon>
    </lineage>
</organism>
<comment type="caution">
    <text evidence="1">The sequence shown here is derived from an EMBL/GenBank/DDBJ whole genome shotgun (WGS) entry which is preliminary data.</text>
</comment>
<name>A0ABR8HB65_NOSPU</name>
<protein>
    <submittedName>
        <fullName evidence="1">Uncharacterized protein</fullName>
    </submittedName>
</protein>
<sequence>MIERSQKVWSFSHLTFQEYLVAKWFGKQSSLENLAQHFVHKHWKEVCLLASEIVDEPQKAGQFLRKSKENIDISFIGKHFNDFLEQLHQKVAKCSSIYTP</sequence>
<evidence type="ECO:0000313" key="1">
    <source>
        <dbReference type="EMBL" id="MBD2612556.1"/>
    </source>
</evidence>
<keyword evidence="2" id="KW-1185">Reference proteome</keyword>
<proteinExistence type="predicted"/>
<dbReference type="Proteomes" id="UP000606396">
    <property type="component" value="Unassembled WGS sequence"/>
</dbReference>
<accession>A0ABR8HB65</accession>